<evidence type="ECO:0000256" key="2">
    <source>
        <dbReference type="SAM" id="Phobius"/>
    </source>
</evidence>
<dbReference type="RefSeq" id="WP_162466040.1">
    <property type="nucleotide sequence ID" value="NZ_WIXO01000001.1"/>
</dbReference>
<comment type="caution">
    <text evidence="3">The sequence shown here is derived from an EMBL/GenBank/DDBJ whole genome shotgun (WGS) entry which is preliminary data.</text>
</comment>
<keyword evidence="4" id="KW-1185">Reference proteome</keyword>
<gene>
    <name evidence="3" type="ORF">F0L17_10435</name>
</gene>
<reference evidence="3 4" key="1">
    <citation type="submission" date="2019-11" db="EMBL/GenBank/DDBJ databases">
        <authorList>
            <person name="Yuan L."/>
        </authorList>
    </citation>
    <scope>NUCLEOTIDE SEQUENCE [LARGE SCALE GENOMIC DNA]</scope>
    <source>
        <strain evidence="3 4">TRM43335</strain>
    </source>
</reference>
<keyword evidence="2" id="KW-0812">Transmembrane</keyword>
<feature type="region of interest" description="Disordered" evidence="1">
    <location>
        <begin position="459"/>
        <end position="480"/>
    </location>
</feature>
<feature type="compositionally biased region" description="Basic and acidic residues" evidence="1">
    <location>
        <begin position="1"/>
        <end position="13"/>
    </location>
</feature>
<evidence type="ECO:0000256" key="1">
    <source>
        <dbReference type="SAM" id="MobiDB-lite"/>
    </source>
</evidence>
<proteinExistence type="predicted"/>
<keyword evidence="2" id="KW-0472">Membrane</keyword>
<feature type="compositionally biased region" description="Low complexity" evidence="1">
    <location>
        <begin position="35"/>
        <end position="54"/>
    </location>
</feature>
<feature type="compositionally biased region" description="Pro residues" evidence="1">
    <location>
        <begin position="55"/>
        <end position="80"/>
    </location>
</feature>
<keyword evidence="2" id="KW-1133">Transmembrane helix</keyword>
<feature type="region of interest" description="Disordered" evidence="1">
    <location>
        <begin position="1"/>
        <end position="294"/>
    </location>
</feature>
<dbReference type="Proteomes" id="UP000473014">
    <property type="component" value="Unassembled WGS sequence"/>
</dbReference>
<feature type="compositionally biased region" description="Low complexity" evidence="1">
    <location>
        <begin position="335"/>
        <end position="352"/>
    </location>
</feature>
<name>A0A6G2BB82_9ACTN</name>
<evidence type="ECO:0000313" key="3">
    <source>
        <dbReference type="EMBL" id="MTE19535.1"/>
    </source>
</evidence>
<evidence type="ECO:0000313" key="4">
    <source>
        <dbReference type="Proteomes" id="UP000473014"/>
    </source>
</evidence>
<feature type="region of interest" description="Disordered" evidence="1">
    <location>
        <begin position="319"/>
        <end position="359"/>
    </location>
</feature>
<feature type="transmembrane region" description="Helical" evidence="2">
    <location>
        <begin position="299"/>
        <end position="320"/>
    </location>
</feature>
<organism evidence="3 4">
    <name type="scientific">Streptomyces taklimakanensis</name>
    <dbReference type="NCBI Taxonomy" id="2569853"/>
    <lineage>
        <taxon>Bacteria</taxon>
        <taxon>Bacillati</taxon>
        <taxon>Actinomycetota</taxon>
        <taxon>Actinomycetes</taxon>
        <taxon>Kitasatosporales</taxon>
        <taxon>Streptomycetaceae</taxon>
        <taxon>Streptomyces</taxon>
    </lineage>
</organism>
<feature type="compositionally biased region" description="Pro residues" evidence="1">
    <location>
        <begin position="123"/>
        <end position="134"/>
    </location>
</feature>
<feature type="compositionally biased region" description="Pro residues" evidence="1">
    <location>
        <begin position="255"/>
        <end position="266"/>
    </location>
</feature>
<dbReference type="AlphaFoldDB" id="A0A6G2BB82"/>
<feature type="compositionally biased region" description="Basic and acidic residues" evidence="1">
    <location>
        <begin position="226"/>
        <end position="238"/>
    </location>
</feature>
<sequence>MTTHGREGDEAHEGVVLPSNGDPWAPGHGDSRRTGPPSGQPWGQPWGPQGQPAQAPLPPQAPPPPPQAPPRPYSQPPQQPPARSEDPEWYGQQHPRQAPQPPSHAPAQGATPGAADETQVLPPISPAGPPPPAEPTSSAPLVSGGGAPVPDGGDDATRVIRPVSAGPPPERDTESTTVLRRPLSPERKPAQPPGSAPSASGAVPPPSPGAPYGTRPGAVGGGSPHSDFEGLFRSDARTDGSPGGLPADATRQLPPVDPSGAPPFPPYGGGGHGHGGDRGGYDRPSPGRDSGERRGIPRLAVAGIVVVGCAVVGLAAGAAMTGGDSSAPLPQAKASAPAPGGEESPSPSQSSPSPSPTVDLAEVQAKELDKLLADSNNSRSAVIRAVENIKKCEKLGKAASDLRDAARQRNDLVSRLNELEIDRLPDHRKLADALTRAWRASATADNHYAAWADQVAGKKGCPKGMARTTSSTAEGNKASGVATAAKKEAAGLWNPTARRYGLPERRYGQL</sequence>
<accession>A0A6G2BB82</accession>
<protein>
    <submittedName>
        <fullName evidence="3">Uncharacterized protein</fullName>
    </submittedName>
</protein>
<feature type="compositionally biased region" description="Basic and acidic residues" evidence="1">
    <location>
        <begin position="274"/>
        <end position="294"/>
    </location>
</feature>
<dbReference type="EMBL" id="WIXO01000001">
    <property type="protein sequence ID" value="MTE19535.1"/>
    <property type="molecule type" value="Genomic_DNA"/>
</dbReference>